<evidence type="ECO:0000256" key="3">
    <source>
        <dbReference type="ARBA" id="ARBA00023015"/>
    </source>
</evidence>
<keyword evidence="3" id="KW-0805">Transcription regulation</keyword>
<evidence type="ECO:0000256" key="5">
    <source>
        <dbReference type="ARBA" id="ARBA00023163"/>
    </source>
</evidence>
<dbReference type="Gene3D" id="3.40.640.10">
    <property type="entry name" value="Type I PLP-dependent aspartate aminotransferase-like (Major domain)"/>
    <property type="match status" value="1"/>
</dbReference>
<evidence type="ECO:0000256" key="1">
    <source>
        <dbReference type="ARBA" id="ARBA00005384"/>
    </source>
</evidence>
<dbReference type="PROSITE" id="PS50949">
    <property type="entry name" value="HTH_GNTR"/>
    <property type="match status" value="1"/>
</dbReference>
<dbReference type="OrthoDB" id="4336542at2"/>
<evidence type="ECO:0000259" key="6">
    <source>
        <dbReference type="PROSITE" id="PS50949"/>
    </source>
</evidence>
<keyword evidence="8" id="KW-1185">Reference proteome</keyword>
<dbReference type="SMART" id="SM00345">
    <property type="entry name" value="HTH_GNTR"/>
    <property type="match status" value="1"/>
</dbReference>
<dbReference type="EMBL" id="VRSW01000001">
    <property type="protein sequence ID" value="TXK05503.1"/>
    <property type="molecule type" value="Genomic_DNA"/>
</dbReference>
<evidence type="ECO:0000313" key="8">
    <source>
        <dbReference type="Proteomes" id="UP000321196"/>
    </source>
</evidence>
<dbReference type="PANTHER" id="PTHR46577:SF1">
    <property type="entry name" value="HTH-TYPE TRANSCRIPTIONAL REGULATORY PROTEIN GABR"/>
    <property type="match status" value="1"/>
</dbReference>
<evidence type="ECO:0000256" key="4">
    <source>
        <dbReference type="ARBA" id="ARBA00023125"/>
    </source>
</evidence>
<dbReference type="CDD" id="cd07377">
    <property type="entry name" value="WHTH_GntR"/>
    <property type="match status" value="1"/>
</dbReference>
<comment type="similarity">
    <text evidence="1">In the C-terminal section; belongs to the class-I pyridoxal-phosphate-dependent aminotransferase family.</text>
</comment>
<keyword evidence="7" id="KW-0032">Aminotransferase</keyword>
<dbReference type="GO" id="GO:0003700">
    <property type="term" value="F:DNA-binding transcription factor activity"/>
    <property type="evidence" value="ECO:0007669"/>
    <property type="project" value="InterPro"/>
</dbReference>
<evidence type="ECO:0000313" key="7">
    <source>
        <dbReference type="EMBL" id="TXK05503.1"/>
    </source>
</evidence>
<dbReference type="SUPFAM" id="SSF46785">
    <property type="entry name" value="Winged helix' DNA-binding domain"/>
    <property type="match status" value="1"/>
</dbReference>
<dbReference type="Pfam" id="PF00392">
    <property type="entry name" value="GntR"/>
    <property type="match status" value="1"/>
</dbReference>
<dbReference type="GO" id="GO:0030170">
    <property type="term" value="F:pyridoxal phosphate binding"/>
    <property type="evidence" value="ECO:0007669"/>
    <property type="project" value="InterPro"/>
</dbReference>
<dbReference type="Gene3D" id="1.10.10.10">
    <property type="entry name" value="Winged helix-like DNA-binding domain superfamily/Winged helix DNA-binding domain"/>
    <property type="match status" value="1"/>
</dbReference>
<sequence length="435" mass="46088">MTQHITGTTAADIAESVRALVDRGTLVPGEILPPVRTLAEQLNVNRNTAVAAYRLLSQAGVTSSHGRGGTRVAGSARSAQDGYAHDTVLRDVGSGNPDPRLIPPLAPALAALADRPVMYGEPTIDAALEQWARNWCAPDLAPADIGITVTSGAVDAIERLLAGALVRDDAVGLEDPCFLASIHTVKLGGYRAVGMPVDAEGITPAGLRHALDQGVRAIVTTPRAQNPTGVTMSPQRAAELRDILAAHPYVLIIEDDHFSMLASEAPVSLIGPDHQRFALVRSVSKFLGPDMGLAIVATDPHTQSRLAMRLSPGTTWVSHILQRLTLSQLTMPAAQRVVADAAQHYATRNAAFADLLIARGIAAPALSAISLWVDTGTSADAVVRELMKRGWLARTEDEFALNRSPGSGTHVRLTVHDLSDDDQRQLADDLVASVR</sequence>
<gene>
    <name evidence="7" type="ORF">FVP60_00425</name>
</gene>
<dbReference type="PANTHER" id="PTHR46577">
    <property type="entry name" value="HTH-TYPE TRANSCRIPTIONAL REGULATORY PROTEIN GABR"/>
    <property type="match status" value="1"/>
</dbReference>
<dbReference type="GO" id="GO:0003677">
    <property type="term" value="F:DNA binding"/>
    <property type="evidence" value="ECO:0007669"/>
    <property type="project" value="UniProtKB-KW"/>
</dbReference>
<reference evidence="7 8" key="1">
    <citation type="submission" date="2019-08" db="EMBL/GenBank/DDBJ databases">
        <authorList>
            <person name="Dong K."/>
        </authorList>
    </citation>
    <scope>NUCLEOTIDE SEQUENCE [LARGE SCALE GENOMIC DNA]</scope>
    <source>
        <strain evidence="7 8">M4-8</strain>
    </source>
</reference>
<dbReference type="InterPro" id="IPR004839">
    <property type="entry name" value="Aminotransferase_I/II_large"/>
</dbReference>
<keyword evidence="5" id="KW-0804">Transcription</keyword>
<dbReference type="Proteomes" id="UP000321196">
    <property type="component" value="Unassembled WGS sequence"/>
</dbReference>
<dbReference type="RefSeq" id="WP_147824314.1">
    <property type="nucleotide sequence ID" value="NZ_BAAARG010000001.1"/>
</dbReference>
<protein>
    <submittedName>
        <fullName evidence="7">Aminotransferase class I/II-fold pyridoxal phosphate-dependent enzyme</fullName>
    </submittedName>
</protein>
<dbReference type="AlphaFoldDB" id="A0A5C8HR48"/>
<keyword evidence="4" id="KW-0238">DNA-binding</keyword>
<comment type="caution">
    <text evidence="7">The sequence shown here is derived from an EMBL/GenBank/DDBJ whole genome shotgun (WGS) entry which is preliminary data.</text>
</comment>
<proteinExistence type="inferred from homology"/>
<dbReference type="CDD" id="cd00609">
    <property type="entry name" value="AAT_like"/>
    <property type="match status" value="1"/>
</dbReference>
<keyword evidence="7" id="KW-0808">Transferase</keyword>
<dbReference type="Pfam" id="PF00155">
    <property type="entry name" value="Aminotran_1_2"/>
    <property type="match status" value="1"/>
</dbReference>
<dbReference type="SUPFAM" id="SSF53383">
    <property type="entry name" value="PLP-dependent transferases"/>
    <property type="match status" value="1"/>
</dbReference>
<dbReference type="InterPro" id="IPR015424">
    <property type="entry name" value="PyrdxlP-dep_Trfase"/>
</dbReference>
<dbReference type="InterPro" id="IPR015421">
    <property type="entry name" value="PyrdxlP-dep_Trfase_major"/>
</dbReference>
<dbReference type="InterPro" id="IPR036390">
    <property type="entry name" value="WH_DNA-bd_sf"/>
</dbReference>
<feature type="domain" description="HTH gntR-type" evidence="6">
    <location>
        <begin position="7"/>
        <end position="75"/>
    </location>
</feature>
<dbReference type="InterPro" id="IPR000524">
    <property type="entry name" value="Tscrpt_reg_HTH_GntR"/>
</dbReference>
<keyword evidence="2" id="KW-0663">Pyridoxal phosphate</keyword>
<evidence type="ECO:0000256" key="2">
    <source>
        <dbReference type="ARBA" id="ARBA00022898"/>
    </source>
</evidence>
<organism evidence="7 8">
    <name type="scientific">Microbacterium mitrae</name>
    <dbReference type="NCBI Taxonomy" id="664640"/>
    <lineage>
        <taxon>Bacteria</taxon>
        <taxon>Bacillati</taxon>
        <taxon>Actinomycetota</taxon>
        <taxon>Actinomycetes</taxon>
        <taxon>Micrococcales</taxon>
        <taxon>Microbacteriaceae</taxon>
        <taxon>Microbacterium</taxon>
    </lineage>
</organism>
<dbReference type="GO" id="GO:0008483">
    <property type="term" value="F:transaminase activity"/>
    <property type="evidence" value="ECO:0007669"/>
    <property type="project" value="UniProtKB-KW"/>
</dbReference>
<dbReference type="InterPro" id="IPR051446">
    <property type="entry name" value="HTH_trans_reg/aminotransferase"/>
</dbReference>
<name>A0A5C8HR48_9MICO</name>
<accession>A0A5C8HR48</accession>
<dbReference type="InterPro" id="IPR036388">
    <property type="entry name" value="WH-like_DNA-bd_sf"/>
</dbReference>